<evidence type="ECO:0000313" key="3">
    <source>
        <dbReference type="Proteomes" id="UP000703674"/>
    </source>
</evidence>
<evidence type="ECO:0000256" key="1">
    <source>
        <dbReference type="SAM" id="Phobius"/>
    </source>
</evidence>
<gene>
    <name evidence="2" type="ORF">HC175_09845</name>
</gene>
<feature type="transmembrane region" description="Helical" evidence="1">
    <location>
        <begin position="48"/>
        <end position="73"/>
    </location>
</feature>
<dbReference type="Proteomes" id="UP000703674">
    <property type="component" value="Unassembled WGS sequence"/>
</dbReference>
<evidence type="ECO:0000313" key="2">
    <source>
        <dbReference type="EMBL" id="NJW53222.1"/>
    </source>
</evidence>
<proteinExistence type="predicted"/>
<keyword evidence="1" id="KW-1133">Transmembrane helix</keyword>
<accession>A0ABX1D1N6</accession>
<dbReference type="RefSeq" id="WP_168138333.1">
    <property type="nucleotide sequence ID" value="NZ_JAAVJR010000005.1"/>
</dbReference>
<sequence>MKVRTCPNCGYKYSFGYHLKKHFFQNVFSSWECASCGIKLTVDAKRRILLAVVGILPVGALPILADFFMGYYLGRPVSWTLSVLLVVIWCIYIFSLDHFCLAEGEEVKDA</sequence>
<comment type="caution">
    <text evidence="2">The sequence shown here is derived from an EMBL/GenBank/DDBJ whole genome shotgun (WGS) entry which is preliminary data.</text>
</comment>
<keyword evidence="1" id="KW-0472">Membrane</keyword>
<name>A0ABX1D1N6_9FLAO</name>
<keyword evidence="3" id="KW-1185">Reference proteome</keyword>
<feature type="transmembrane region" description="Helical" evidence="1">
    <location>
        <begin position="79"/>
        <end position="101"/>
    </location>
</feature>
<reference evidence="2 3" key="1">
    <citation type="submission" date="2020-03" db="EMBL/GenBank/DDBJ databases">
        <title>Salinimicrobium sp. nov, isolated from SCS.</title>
        <authorList>
            <person name="Cao W.R."/>
        </authorList>
    </citation>
    <scope>NUCLEOTIDE SEQUENCE [LARGE SCALE GENOMIC DNA]</scope>
    <source>
        <strain evidence="3">J15B91</strain>
    </source>
</reference>
<dbReference type="EMBL" id="JAAVJR010000005">
    <property type="protein sequence ID" value="NJW53222.1"/>
    <property type="molecule type" value="Genomic_DNA"/>
</dbReference>
<evidence type="ECO:0008006" key="4">
    <source>
        <dbReference type="Google" id="ProtNLM"/>
    </source>
</evidence>
<keyword evidence="1" id="KW-0812">Transmembrane</keyword>
<organism evidence="2 3">
    <name type="scientific">Salinimicrobium oceani</name>
    <dbReference type="NCBI Taxonomy" id="2722702"/>
    <lineage>
        <taxon>Bacteria</taxon>
        <taxon>Pseudomonadati</taxon>
        <taxon>Bacteroidota</taxon>
        <taxon>Flavobacteriia</taxon>
        <taxon>Flavobacteriales</taxon>
        <taxon>Flavobacteriaceae</taxon>
        <taxon>Salinimicrobium</taxon>
    </lineage>
</organism>
<protein>
    <recommendedName>
        <fullName evidence="4">C2H2-type domain-containing protein</fullName>
    </recommendedName>
</protein>